<evidence type="ECO:0000259" key="2">
    <source>
        <dbReference type="PROSITE" id="PS50006"/>
    </source>
</evidence>
<feature type="region of interest" description="Disordered" evidence="1">
    <location>
        <begin position="1"/>
        <end position="55"/>
    </location>
</feature>
<name>A0A2P6MT28_9EUKA</name>
<comment type="caution">
    <text evidence="3">The sequence shown here is derived from an EMBL/GenBank/DDBJ whole genome shotgun (WGS) entry which is preliminary data.</text>
</comment>
<dbReference type="InterPro" id="IPR008984">
    <property type="entry name" value="SMAD_FHA_dom_sf"/>
</dbReference>
<feature type="compositionally biased region" description="Basic and acidic residues" evidence="1">
    <location>
        <begin position="230"/>
        <end position="274"/>
    </location>
</feature>
<feature type="domain" description="FHA" evidence="2">
    <location>
        <begin position="97"/>
        <end position="148"/>
    </location>
</feature>
<evidence type="ECO:0000313" key="3">
    <source>
        <dbReference type="EMBL" id="PRP74853.1"/>
    </source>
</evidence>
<dbReference type="SUPFAM" id="SSF49879">
    <property type="entry name" value="SMAD/FHA domain"/>
    <property type="match status" value="1"/>
</dbReference>
<sequence>MFVAPVGRAKTKGTEDTHPTPTSSESDETSKAEDVEVPVESEKIEAPSPPTAPYKVSLKYTEPPWGGEKEETPAFQLAVIKNGVQCDTLPLQGKSFSVVGRLPMCDVTLDHGSISRQHAVFQLRKEDGFLFLYDLGSTHGTFQNKKRLTPNQYYQVQQGHIDPISLTDLITGDFLRFGESSRMFIVEGGPLKHIDEKEEEERIQKGTSAIRARQNHMKLEQMVKQSQHLRKLDEEAAEEKNAAREGKEEETKPLTEEEELEKNGDWSETVKTHELMQGIEEEDDDDDFYDRTEKKKKGGAKTHAQLVAEAEELQSNIDRLQGRVDTIAVEEKSGENEDDALDAFMKDMDRNQHLNEKNNLQREIDRLKREKAEIDGLIRLTAPAVQNEKKREIPKKTEQKEEKKGEKENKRSSEERKREEKKEEKEEKEEEKEEERETKKKKVEVVKKEKKVFVPQPEPEFVEEFDDDDDYSEVPTGFYKK</sequence>
<dbReference type="Gene3D" id="2.60.200.20">
    <property type="match status" value="1"/>
</dbReference>
<dbReference type="OrthoDB" id="444265at2759"/>
<dbReference type="CDD" id="cd22677">
    <property type="entry name" value="FHA_Kanadaptin"/>
    <property type="match status" value="1"/>
</dbReference>
<evidence type="ECO:0000313" key="4">
    <source>
        <dbReference type="Proteomes" id="UP000241769"/>
    </source>
</evidence>
<dbReference type="SMART" id="SM00240">
    <property type="entry name" value="FHA"/>
    <property type="match status" value="1"/>
</dbReference>
<gene>
    <name evidence="3" type="ORF">PROFUN_09553</name>
</gene>
<reference evidence="3 4" key="1">
    <citation type="journal article" date="2018" name="Genome Biol. Evol.">
        <title>Multiple Roots of Fruiting Body Formation in Amoebozoa.</title>
        <authorList>
            <person name="Hillmann F."/>
            <person name="Forbes G."/>
            <person name="Novohradska S."/>
            <person name="Ferling I."/>
            <person name="Riege K."/>
            <person name="Groth M."/>
            <person name="Westermann M."/>
            <person name="Marz M."/>
            <person name="Spaller T."/>
            <person name="Winckler T."/>
            <person name="Schaap P."/>
            <person name="Glockner G."/>
        </authorList>
    </citation>
    <scope>NUCLEOTIDE SEQUENCE [LARGE SCALE GENOMIC DNA]</scope>
    <source>
        <strain evidence="3 4">Jena</strain>
    </source>
</reference>
<dbReference type="InterPro" id="IPR000253">
    <property type="entry name" value="FHA_dom"/>
</dbReference>
<dbReference type="PANTHER" id="PTHR23308">
    <property type="entry name" value="NUCLEAR INHIBITOR OF PROTEIN PHOSPHATASE-1"/>
    <property type="match status" value="1"/>
</dbReference>
<proteinExistence type="predicted"/>
<feature type="compositionally biased region" description="Acidic residues" evidence="1">
    <location>
        <begin position="279"/>
        <end position="288"/>
    </location>
</feature>
<accession>A0A2P6MT28</accession>
<feature type="compositionally biased region" description="Basic and acidic residues" evidence="1">
    <location>
        <begin position="28"/>
        <end position="45"/>
    </location>
</feature>
<dbReference type="EMBL" id="MDYQ01000439">
    <property type="protein sequence ID" value="PRP74853.1"/>
    <property type="molecule type" value="Genomic_DNA"/>
</dbReference>
<dbReference type="Proteomes" id="UP000241769">
    <property type="component" value="Unassembled WGS sequence"/>
</dbReference>
<dbReference type="Pfam" id="PF00498">
    <property type="entry name" value="FHA"/>
    <property type="match status" value="1"/>
</dbReference>
<feature type="compositionally biased region" description="Basic and acidic residues" evidence="1">
    <location>
        <begin position="435"/>
        <end position="447"/>
    </location>
</feature>
<feature type="compositionally biased region" description="Acidic residues" evidence="1">
    <location>
        <begin position="460"/>
        <end position="472"/>
    </location>
</feature>
<organism evidence="3 4">
    <name type="scientific">Planoprotostelium fungivorum</name>
    <dbReference type="NCBI Taxonomy" id="1890364"/>
    <lineage>
        <taxon>Eukaryota</taxon>
        <taxon>Amoebozoa</taxon>
        <taxon>Evosea</taxon>
        <taxon>Variosea</taxon>
        <taxon>Cavosteliida</taxon>
        <taxon>Cavosteliaceae</taxon>
        <taxon>Planoprotostelium</taxon>
    </lineage>
</organism>
<dbReference type="InParanoid" id="A0A2P6MT28"/>
<feature type="compositionally biased region" description="Basic and acidic residues" evidence="1">
    <location>
        <begin position="387"/>
        <end position="425"/>
    </location>
</feature>
<keyword evidence="4" id="KW-1185">Reference proteome</keyword>
<feature type="region of interest" description="Disordered" evidence="1">
    <location>
        <begin position="374"/>
        <end position="481"/>
    </location>
</feature>
<evidence type="ECO:0000256" key="1">
    <source>
        <dbReference type="SAM" id="MobiDB-lite"/>
    </source>
</evidence>
<feature type="region of interest" description="Disordered" evidence="1">
    <location>
        <begin position="222"/>
        <end position="300"/>
    </location>
</feature>
<dbReference type="PROSITE" id="PS50006">
    <property type="entry name" value="FHA_DOMAIN"/>
    <property type="match status" value="1"/>
</dbReference>
<dbReference type="AlphaFoldDB" id="A0A2P6MT28"/>
<protein>
    <submittedName>
        <fullName evidence="3">Kanadaptin-like</fullName>
    </submittedName>
</protein>
<dbReference type="InterPro" id="IPR050923">
    <property type="entry name" value="Cell_Proc_Reg/RNA_Proc"/>
</dbReference>